<reference evidence="1" key="2">
    <citation type="journal article" date="2021" name="PeerJ">
        <title>Extensive microbial diversity within the chicken gut microbiome revealed by metagenomics and culture.</title>
        <authorList>
            <person name="Gilroy R."/>
            <person name="Ravi A."/>
            <person name="Getino M."/>
            <person name="Pursley I."/>
            <person name="Horton D.L."/>
            <person name="Alikhan N.F."/>
            <person name="Baker D."/>
            <person name="Gharbi K."/>
            <person name="Hall N."/>
            <person name="Watson M."/>
            <person name="Adriaenssens E.M."/>
            <person name="Foster-Nyarko E."/>
            <person name="Jarju S."/>
            <person name="Secka A."/>
            <person name="Antonio M."/>
            <person name="Oren A."/>
            <person name="Chaudhuri R.R."/>
            <person name="La Ragione R."/>
            <person name="Hildebrand F."/>
            <person name="Pallen M.J."/>
        </authorList>
    </citation>
    <scope>NUCLEOTIDE SEQUENCE</scope>
    <source>
        <strain evidence="1">8207</strain>
    </source>
</reference>
<dbReference type="AlphaFoldDB" id="A0A9D9DH83"/>
<dbReference type="Proteomes" id="UP000823630">
    <property type="component" value="Unassembled WGS sequence"/>
</dbReference>
<organism evidence="1 2">
    <name type="scientific">Candidatus Enterousia avistercoris</name>
    <dbReference type="NCBI Taxonomy" id="2840788"/>
    <lineage>
        <taxon>Bacteria</taxon>
        <taxon>Pseudomonadati</taxon>
        <taxon>Pseudomonadota</taxon>
        <taxon>Alphaproteobacteria</taxon>
        <taxon>Candidatus Enterousia</taxon>
    </lineage>
</organism>
<dbReference type="EMBL" id="JADINC010000027">
    <property type="protein sequence ID" value="MBO8425204.1"/>
    <property type="molecule type" value="Genomic_DNA"/>
</dbReference>
<sequence>ILQTKIAYLMQSVNHLGQMLNSLSYKNVLARGYAIVRDDKKQIISRADGAVPASVEFADGVVAVQPKN</sequence>
<gene>
    <name evidence="1" type="ORF">IAC69_01860</name>
</gene>
<comment type="caution">
    <text evidence="1">The sequence shown here is derived from an EMBL/GenBank/DDBJ whole genome shotgun (WGS) entry which is preliminary data.</text>
</comment>
<feature type="non-terminal residue" evidence="1">
    <location>
        <position position="1"/>
    </location>
</feature>
<evidence type="ECO:0000313" key="1">
    <source>
        <dbReference type="EMBL" id="MBO8425204.1"/>
    </source>
</evidence>
<proteinExistence type="predicted"/>
<protein>
    <submittedName>
        <fullName evidence="1">Exodeoxyribonuclease VII large subunit</fullName>
    </submittedName>
</protein>
<reference evidence="1" key="1">
    <citation type="submission" date="2020-10" db="EMBL/GenBank/DDBJ databases">
        <authorList>
            <person name="Gilroy R."/>
        </authorList>
    </citation>
    <scope>NUCLEOTIDE SEQUENCE</scope>
    <source>
        <strain evidence="1">8207</strain>
    </source>
</reference>
<accession>A0A9D9DH83</accession>
<evidence type="ECO:0000313" key="2">
    <source>
        <dbReference type="Proteomes" id="UP000823630"/>
    </source>
</evidence>
<name>A0A9D9DH83_9PROT</name>